<organism evidence="9 10">
    <name type="scientific">Aurantiacibacter luteus</name>
    <dbReference type="NCBI Taxonomy" id="1581420"/>
    <lineage>
        <taxon>Bacteria</taxon>
        <taxon>Pseudomonadati</taxon>
        <taxon>Pseudomonadota</taxon>
        <taxon>Alphaproteobacteria</taxon>
        <taxon>Sphingomonadales</taxon>
        <taxon>Erythrobacteraceae</taxon>
        <taxon>Aurantiacibacter</taxon>
    </lineage>
</organism>
<keyword evidence="5 7" id="KW-1133">Transmembrane helix</keyword>
<dbReference type="PANTHER" id="PTHR33362">
    <property type="entry name" value="SIALIC ACID TRAP TRANSPORTER PERMEASE PROTEIN SIAT-RELATED"/>
    <property type="match status" value="1"/>
</dbReference>
<feature type="transmembrane region" description="Helical" evidence="7">
    <location>
        <begin position="177"/>
        <end position="201"/>
    </location>
</feature>
<comment type="similarity">
    <text evidence="7">Belongs to the TRAP transporter large permease family.</text>
</comment>
<evidence type="ECO:0000256" key="6">
    <source>
        <dbReference type="ARBA" id="ARBA00023136"/>
    </source>
</evidence>
<dbReference type="PATRIC" id="fig|1581420.6.peg.2138"/>
<feature type="transmembrane region" description="Helical" evidence="7">
    <location>
        <begin position="313"/>
        <end position="335"/>
    </location>
</feature>
<keyword evidence="6 7" id="KW-0472">Membrane</keyword>
<accession>A0A0G9MV15</accession>
<keyword evidence="2" id="KW-1003">Cell membrane</keyword>
<comment type="subunit">
    <text evidence="7">The complex comprises the extracytoplasmic solute receptor protein and the two transmembrane proteins.</text>
</comment>
<dbReference type="Proteomes" id="UP000053464">
    <property type="component" value="Unassembled WGS sequence"/>
</dbReference>
<dbReference type="Pfam" id="PF06808">
    <property type="entry name" value="DctM"/>
    <property type="match status" value="1"/>
</dbReference>
<feature type="transmembrane region" description="Helical" evidence="7">
    <location>
        <begin position="143"/>
        <end position="171"/>
    </location>
</feature>
<keyword evidence="3 7" id="KW-0997">Cell inner membrane</keyword>
<dbReference type="EMBL" id="LBHB01000002">
    <property type="protein sequence ID" value="KLE34602.1"/>
    <property type="molecule type" value="Genomic_DNA"/>
</dbReference>
<feature type="transmembrane region" description="Helical" evidence="7">
    <location>
        <begin position="414"/>
        <end position="434"/>
    </location>
</feature>
<feature type="transmembrane region" description="Helical" evidence="7">
    <location>
        <begin position="32"/>
        <end position="55"/>
    </location>
</feature>
<reference evidence="9 10" key="1">
    <citation type="submission" date="2015-04" db="EMBL/GenBank/DDBJ databases">
        <title>The draft genome sequence of Erythrobacter luteus KA37.</title>
        <authorList>
            <person name="Zhuang L."/>
            <person name="Liu Y."/>
            <person name="Shao Z."/>
        </authorList>
    </citation>
    <scope>NUCLEOTIDE SEQUENCE [LARGE SCALE GENOMIC DNA]</scope>
    <source>
        <strain evidence="9 10">KA37</strain>
    </source>
</reference>
<feature type="transmembrane region" description="Helical" evidence="7">
    <location>
        <begin position="100"/>
        <end position="131"/>
    </location>
</feature>
<dbReference type="PANTHER" id="PTHR33362:SF5">
    <property type="entry name" value="C4-DICARBOXYLATE TRAP TRANSPORTER LARGE PERMEASE PROTEIN DCTM"/>
    <property type="match status" value="1"/>
</dbReference>
<feature type="transmembrane region" description="Helical" evidence="7">
    <location>
        <begin position="62"/>
        <end position="80"/>
    </location>
</feature>
<evidence type="ECO:0000313" key="10">
    <source>
        <dbReference type="Proteomes" id="UP000053464"/>
    </source>
</evidence>
<evidence type="ECO:0000256" key="3">
    <source>
        <dbReference type="ARBA" id="ARBA00022519"/>
    </source>
</evidence>
<feature type="transmembrane region" description="Helical" evidence="7">
    <location>
        <begin position="248"/>
        <end position="265"/>
    </location>
</feature>
<name>A0A0G9MV15_9SPHN</name>
<dbReference type="AlphaFoldDB" id="A0A0G9MV15"/>
<dbReference type="InterPro" id="IPR010656">
    <property type="entry name" value="DctM"/>
</dbReference>
<evidence type="ECO:0000256" key="4">
    <source>
        <dbReference type="ARBA" id="ARBA00022692"/>
    </source>
</evidence>
<gene>
    <name evidence="9" type="ORF">AAW00_10435</name>
</gene>
<evidence type="ECO:0000256" key="5">
    <source>
        <dbReference type="ARBA" id="ARBA00022989"/>
    </source>
</evidence>
<dbReference type="OrthoDB" id="9790209at2"/>
<keyword evidence="7" id="KW-0813">Transport</keyword>
<comment type="function">
    <text evidence="7">Part of the tripartite ATP-independent periplasmic (TRAP) transport system.</text>
</comment>
<dbReference type="GO" id="GO:0022857">
    <property type="term" value="F:transmembrane transporter activity"/>
    <property type="evidence" value="ECO:0007669"/>
    <property type="project" value="UniProtKB-UniRule"/>
</dbReference>
<evidence type="ECO:0000256" key="7">
    <source>
        <dbReference type="RuleBase" id="RU369079"/>
    </source>
</evidence>
<feature type="domain" description="TRAP C4-dicarboxylate transport system permease DctM subunit" evidence="8">
    <location>
        <begin position="14"/>
        <end position="425"/>
    </location>
</feature>
<dbReference type="NCBIfam" id="TIGR00786">
    <property type="entry name" value="dctM"/>
    <property type="match status" value="1"/>
</dbReference>
<protein>
    <recommendedName>
        <fullName evidence="7">TRAP transporter large permease protein</fullName>
    </recommendedName>
</protein>
<evidence type="ECO:0000313" key="9">
    <source>
        <dbReference type="EMBL" id="KLE34602.1"/>
    </source>
</evidence>
<dbReference type="InterPro" id="IPR004681">
    <property type="entry name" value="TRAP_DctM"/>
</dbReference>
<dbReference type="RefSeq" id="WP_047004249.1">
    <property type="nucleotide sequence ID" value="NZ_LBHB01000002.1"/>
</dbReference>
<evidence type="ECO:0000256" key="1">
    <source>
        <dbReference type="ARBA" id="ARBA00004429"/>
    </source>
</evidence>
<evidence type="ECO:0000259" key="8">
    <source>
        <dbReference type="Pfam" id="PF06808"/>
    </source>
</evidence>
<comment type="caution">
    <text evidence="9">The sequence shown here is derived from an EMBL/GenBank/DDBJ whole genome shotgun (WGS) entry which is preliminary data.</text>
</comment>
<feature type="transmembrane region" description="Helical" evidence="7">
    <location>
        <begin position="222"/>
        <end position="242"/>
    </location>
</feature>
<sequence>MIYSTAATGAVGILILFALLLAGGRIGAVLGAVGVGGLAVVLGPEAALIKAGVVVIDTLTRYELGTLPLFLFMAHIFFSIDASRDLFDAAAKFLGHRKGGLAYASIAGCGGFGAINGSSLATTATVGLVAYPEMKRRGYDDRLATGTIAAGGTLGQMIPPSGALIVFGIIAETSIGTLFTAAIIPGITQALFYAAVVFILVRMRPGLATTGERADWGERLASLRRIWEILVIVALVIGGIAMGWISPAEAAAVGAAGALVTAMIRRKLTRAALFNAFHETLRTTGLIYLILIGALIFSVFIGVTGLASAAGELVSGLGLGQVATLILIALLLLLLGSVLDGLALMLLMTPILLPIVESTGLTAIWFGIFITRAMEIGFVHPPLGMNLYIMQGVAKDVSISTIFRGVLPFLASDFVHLLMIILFPAVVLWLPGVLGT</sequence>
<comment type="subcellular location">
    <subcellularLocation>
        <location evidence="1 7">Cell inner membrane</location>
        <topology evidence="1 7">Multi-pass membrane protein</topology>
    </subcellularLocation>
</comment>
<dbReference type="GO" id="GO:0005886">
    <property type="term" value="C:plasma membrane"/>
    <property type="evidence" value="ECO:0007669"/>
    <property type="project" value="UniProtKB-SubCell"/>
</dbReference>
<keyword evidence="10" id="KW-1185">Reference proteome</keyword>
<feature type="transmembrane region" description="Helical" evidence="7">
    <location>
        <begin position="286"/>
        <end position="307"/>
    </location>
</feature>
<keyword evidence="4 7" id="KW-0812">Transmembrane</keyword>
<evidence type="ECO:0000256" key="2">
    <source>
        <dbReference type="ARBA" id="ARBA00022475"/>
    </source>
</evidence>
<proteinExistence type="inferred from homology"/>
<dbReference type="STRING" id="1581420.AAW00_10435"/>
<dbReference type="PIRSF" id="PIRSF006066">
    <property type="entry name" value="HI0050"/>
    <property type="match status" value="1"/>
</dbReference>
<feature type="transmembrane region" description="Helical" evidence="7">
    <location>
        <begin position="342"/>
        <end position="368"/>
    </location>
</feature>